<organism evidence="4 5">
    <name type="scientific">Polarella glacialis</name>
    <name type="common">Dinoflagellate</name>
    <dbReference type="NCBI Taxonomy" id="89957"/>
    <lineage>
        <taxon>Eukaryota</taxon>
        <taxon>Sar</taxon>
        <taxon>Alveolata</taxon>
        <taxon>Dinophyceae</taxon>
        <taxon>Suessiales</taxon>
        <taxon>Suessiaceae</taxon>
        <taxon>Polarella</taxon>
    </lineage>
</organism>
<dbReference type="Proteomes" id="UP000654075">
    <property type="component" value="Unassembled WGS sequence"/>
</dbReference>
<feature type="transmembrane region" description="Helical" evidence="2">
    <location>
        <begin position="646"/>
        <end position="670"/>
    </location>
</feature>
<reference evidence="4" key="1">
    <citation type="submission" date="2021-02" db="EMBL/GenBank/DDBJ databases">
        <authorList>
            <person name="Dougan E. K."/>
            <person name="Rhodes N."/>
            <person name="Thang M."/>
            <person name="Chan C."/>
        </authorList>
    </citation>
    <scope>NUCLEOTIDE SEQUENCE</scope>
</reference>
<dbReference type="EMBL" id="CAJNNV010018479">
    <property type="protein sequence ID" value="CAE8605953.1"/>
    <property type="molecule type" value="Genomic_DNA"/>
</dbReference>
<dbReference type="AlphaFoldDB" id="A0A813F0T9"/>
<evidence type="ECO:0000313" key="5">
    <source>
        <dbReference type="Proteomes" id="UP000654075"/>
    </source>
</evidence>
<keyword evidence="5" id="KW-1185">Reference proteome</keyword>
<accession>A0A813F0T9</accession>
<feature type="transmembrane region" description="Helical" evidence="2">
    <location>
        <begin position="607"/>
        <end position="625"/>
    </location>
</feature>
<proteinExistence type="predicted"/>
<feature type="non-terminal residue" evidence="4">
    <location>
        <position position="1"/>
    </location>
</feature>
<evidence type="ECO:0000313" key="4">
    <source>
        <dbReference type="EMBL" id="CAE8605953.1"/>
    </source>
</evidence>
<keyword evidence="2" id="KW-0812">Transmembrane</keyword>
<name>A0A813F0T9_POLGL</name>
<keyword evidence="2" id="KW-1133">Transmembrane helix</keyword>
<comment type="caution">
    <text evidence="4">The sequence shown here is derived from an EMBL/GenBank/DDBJ whole genome shotgun (WGS) entry which is preliminary data.</text>
</comment>
<keyword evidence="2" id="KW-0472">Membrane</keyword>
<evidence type="ECO:0000256" key="1">
    <source>
        <dbReference type="SAM" id="MobiDB-lite"/>
    </source>
</evidence>
<dbReference type="OrthoDB" id="48699at2759"/>
<protein>
    <submittedName>
        <fullName evidence="4">Uncharacterized protein</fullName>
    </submittedName>
</protein>
<evidence type="ECO:0000256" key="2">
    <source>
        <dbReference type="SAM" id="Phobius"/>
    </source>
</evidence>
<sequence length="750" mass="79021">MQRFTRGRSLLLSLAAASVAEVLAANIYQVNSGAGYPCDSPGSGWIKVADATECEAAAASGVGPWMGSVNSATYPGSFSCSWTVAGGGVRWNVIVPGAVPAGHDFRMICYQINPETSTTTVTETSTSITSTSTSSSTSTVSSTSSTVTSTTTSTVTSTTSSTFTSTTTSTTSTTSTTTTTTTTPAKPFNITWALDYLRPHKGNKLVVSCAPTACNPNAVGFLAADDAYSSKVEMSCEEVTEMRYQPILVYDTYTATSVIRTTIINSFTDDTGLAVTDGLEAWVSAWSDLGDIVTNWTVLVEEADQLRIGRTYKFCIDPSGPGSWNGITLSEVEVYFSVYIPGIKSAYGSSGLMYGTQARLNVECEPMGAHWQLGCEKPLTSAYLSTACDSTDDDGLREVSLGTGTMQANLDGPGAPYYHFTFDTTPLVPGNYYWLCEDLDGIGTVTSFHSSGVKVYVSGVSGALPIRTFVSAPVIMAAPEQKLKLTCADGCSIISLAYVGDTCDSAAGTEERSTDAFFSGTAPDFEVEFDASNLTFGKTYLLCTDLDGSGEMLFGETSIFVAASPINATSEMVVMPDADQRILLTCGGHCMEVVYFDRLVKLASKPVLAAGLGFSAGVMLYVSFVEILGKSVIAFTAQGYNENDAYMCATGSLFSGMVLMKFVGFLVHALDHNHSHDFPSSEGMASCNHAEDEDRNASIQVSGIQVNFEATYSSSAVVSGEPANLLLETPNGQQGAAGLYVAAGVEVNGL</sequence>
<keyword evidence="3" id="KW-0732">Signal</keyword>
<feature type="region of interest" description="Disordered" evidence="1">
    <location>
        <begin position="120"/>
        <end position="180"/>
    </location>
</feature>
<evidence type="ECO:0000256" key="3">
    <source>
        <dbReference type="SAM" id="SignalP"/>
    </source>
</evidence>
<feature type="non-terminal residue" evidence="4">
    <location>
        <position position="750"/>
    </location>
</feature>
<feature type="chain" id="PRO_5032355426" evidence="3">
    <location>
        <begin position="25"/>
        <end position="750"/>
    </location>
</feature>
<feature type="signal peptide" evidence="3">
    <location>
        <begin position="1"/>
        <end position="24"/>
    </location>
</feature>
<gene>
    <name evidence="4" type="ORF">PGLA1383_LOCUS23990</name>
</gene>